<feature type="domain" description="Ferritin/DPS" evidence="3">
    <location>
        <begin position="36"/>
        <end position="171"/>
    </location>
</feature>
<dbReference type="InterPro" id="IPR012347">
    <property type="entry name" value="Ferritin-like"/>
</dbReference>
<protein>
    <submittedName>
        <fullName evidence="4">DNA starvation/stationary phase protection protein</fullName>
    </submittedName>
</protein>
<dbReference type="Gene3D" id="1.20.1260.10">
    <property type="match status" value="1"/>
</dbReference>
<dbReference type="GO" id="GO:0016722">
    <property type="term" value="F:oxidoreductase activity, acting on metal ions"/>
    <property type="evidence" value="ECO:0007669"/>
    <property type="project" value="InterPro"/>
</dbReference>
<dbReference type="EMBL" id="CP051775">
    <property type="protein sequence ID" value="QJE74889.1"/>
    <property type="molecule type" value="Genomic_DNA"/>
</dbReference>
<dbReference type="PRINTS" id="PR01346">
    <property type="entry name" value="HELNAPAPROT"/>
</dbReference>
<evidence type="ECO:0000256" key="2">
    <source>
        <dbReference type="RuleBase" id="RU003875"/>
    </source>
</evidence>
<accession>A0A858RAY8</accession>
<evidence type="ECO:0000256" key="1">
    <source>
        <dbReference type="ARBA" id="ARBA00009497"/>
    </source>
</evidence>
<dbReference type="InterPro" id="IPR023188">
    <property type="entry name" value="DPS_DNA-bd_CS"/>
</dbReference>
<comment type="similarity">
    <text evidence="1 2">Belongs to the Dps family.</text>
</comment>
<dbReference type="PANTHER" id="PTHR42932:SF3">
    <property type="entry name" value="DNA PROTECTION DURING STARVATION PROTEIN"/>
    <property type="match status" value="1"/>
</dbReference>
<dbReference type="PIRSF" id="PIRSF005900">
    <property type="entry name" value="Dps"/>
    <property type="match status" value="1"/>
</dbReference>
<dbReference type="CDD" id="cd01043">
    <property type="entry name" value="DPS"/>
    <property type="match status" value="1"/>
</dbReference>
<evidence type="ECO:0000313" key="4">
    <source>
        <dbReference type="EMBL" id="QJE74889.1"/>
    </source>
</evidence>
<dbReference type="Proteomes" id="UP000501891">
    <property type="component" value="Chromosome"/>
</dbReference>
<dbReference type="Pfam" id="PF00210">
    <property type="entry name" value="Ferritin"/>
    <property type="match status" value="1"/>
</dbReference>
<dbReference type="InterPro" id="IPR008331">
    <property type="entry name" value="Ferritin_DPS_dom"/>
</dbReference>
<name>A0A858RAY8_9PROT</name>
<dbReference type="InterPro" id="IPR009078">
    <property type="entry name" value="Ferritin-like_SF"/>
</dbReference>
<sequence length="173" mass="19492">MPNPTTDTERTPASHEALPVRTGIADEHRQKLAEGLAVVLANTYTLLGKTHGFHWNVTGARFHSLHEMFQDQYEDLTEAVDELAERIRALGHFAPGSLSQFLKLTEIEDEHGVPDEQEMLAQLVRDNEVVNRSCKRVVEITGDANDTVTEDLMNKRMGYHEKAAWMLRASIAQ</sequence>
<dbReference type="GO" id="GO:0008199">
    <property type="term" value="F:ferric iron binding"/>
    <property type="evidence" value="ECO:0007669"/>
    <property type="project" value="InterPro"/>
</dbReference>
<evidence type="ECO:0000259" key="3">
    <source>
        <dbReference type="Pfam" id="PF00210"/>
    </source>
</evidence>
<dbReference type="PANTHER" id="PTHR42932">
    <property type="entry name" value="GENERAL STRESS PROTEIN 20U"/>
    <property type="match status" value="1"/>
</dbReference>
<dbReference type="InterPro" id="IPR002177">
    <property type="entry name" value="DPS_DNA-bd"/>
</dbReference>
<gene>
    <name evidence="4" type="ORF">HHL28_13240</name>
</gene>
<dbReference type="SUPFAM" id="SSF47240">
    <property type="entry name" value="Ferritin-like"/>
    <property type="match status" value="1"/>
</dbReference>
<keyword evidence="5" id="KW-1185">Reference proteome</keyword>
<organism evidence="4 5">
    <name type="scientific">Aerophototrophica crusticola</name>
    <dbReference type="NCBI Taxonomy" id="1709002"/>
    <lineage>
        <taxon>Bacteria</taxon>
        <taxon>Pseudomonadati</taxon>
        <taxon>Pseudomonadota</taxon>
        <taxon>Alphaproteobacteria</taxon>
        <taxon>Rhodospirillales</taxon>
        <taxon>Rhodospirillaceae</taxon>
        <taxon>Aerophototrophica</taxon>
    </lineage>
</organism>
<dbReference type="KEGG" id="acru:HHL28_13240"/>
<evidence type="ECO:0000313" key="5">
    <source>
        <dbReference type="Proteomes" id="UP000501891"/>
    </source>
</evidence>
<dbReference type="AlphaFoldDB" id="A0A858RAY8"/>
<reference evidence="4" key="1">
    <citation type="submission" date="2020-04" db="EMBL/GenBank/DDBJ databases">
        <title>A desert anoxygenic phototrophic bacterium fixes CO2 using RubisCO under aerobic conditions.</title>
        <authorList>
            <person name="Tang K."/>
        </authorList>
    </citation>
    <scope>NUCLEOTIDE SEQUENCE [LARGE SCALE GENOMIC DNA]</scope>
    <source>
        <strain evidence="4">MIMtkB3</strain>
    </source>
</reference>
<proteinExistence type="inferred from homology"/>
<dbReference type="PROSITE" id="PS00819">
    <property type="entry name" value="DPS_2"/>
    <property type="match status" value="1"/>
</dbReference>